<evidence type="ECO:0000313" key="5">
    <source>
        <dbReference type="Proteomes" id="UP000829925"/>
    </source>
</evidence>
<evidence type="ECO:0000259" key="2">
    <source>
        <dbReference type="Pfam" id="PF00149"/>
    </source>
</evidence>
<dbReference type="KEGG" id="haei:MUN82_07710"/>
<dbReference type="InterPro" id="IPR015943">
    <property type="entry name" value="WD40/YVTN_repeat-like_dom_sf"/>
</dbReference>
<feature type="domain" description="Pyrrolo-quinoline quinone repeat" evidence="3">
    <location>
        <begin position="422"/>
        <end position="506"/>
    </location>
</feature>
<keyword evidence="5" id="KW-1185">Reference proteome</keyword>
<keyword evidence="1" id="KW-0732">Signal</keyword>
<dbReference type="SUPFAM" id="SSF56300">
    <property type="entry name" value="Metallo-dependent phosphatases"/>
    <property type="match status" value="1"/>
</dbReference>
<dbReference type="InterPro" id="IPR002372">
    <property type="entry name" value="PQQ_rpt_dom"/>
</dbReference>
<dbReference type="Gene3D" id="2.40.10.480">
    <property type="match status" value="1"/>
</dbReference>
<dbReference type="PANTHER" id="PTHR34512:SF30">
    <property type="entry name" value="OUTER MEMBRANE PROTEIN ASSEMBLY FACTOR BAMB"/>
    <property type="match status" value="1"/>
</dbReference>
<dbReference type="Proteomes" id="UP000829925">
    <property type="component" value="Chromosome"/>
</dbReference>
<feature type="domain" description="Pyrrolo-quinoline quinone repeat" evidence="3">
    <location>
        <begin position="540"/>
        <end position="612"/>
    </location>
</feature>
<dbReference type="EMBL" id="CP095053">
    <property type="protein sequence ID" value="UOR06977.1"/>
    <property type="molecule type" value="Genomic_DNA"/>
</dbReference>
<dbReference type="Gene3D" id="3.60.21.10">
    <property type="match status" value="1"/>
</dbReference>
<evidence type="ECO:0000256" key="1">
    <source>
        <dbReference type="SAM" id="SignalP"/>
    </source>
</evidence>
<proteinExistence type="predicted"/>
<dbReference type="RefSeq" id="WP_245096387.1">
    <property type="nucleotide sequence ID" value="NZ_CP095053.1"/>
</dbReference>
<dbReference type="InterPro" id="IPR004843">
    <property type="entry name" value="Calcineurin-like_PHP"/>
</dbReference>
<dbReference type="InterPro" id="IPR029052">
    <property type="entry name" value="Metallo-depent_PP-like"/>
</dbReference>
<evidence type="ECO:0000313" key="4">
    <source>
        <dbReference type="EMBL" id="UOR06977.1"/>
    </source>
</evidence>
<protein>
    <submittedName>
        <fullName evidence="4">PQQ-binding-like beta-propeller repeat protein</fullName>
    </submittedName>
</protein>
<gene>
    <name evidence="4" type="ORF">MUN82_07710</name>
</gene>
<feature type="domain" description="Calcineurin-like phosphoesterase" evidence="2">
    <location>
        <begin position="31"/>
        <end position="206"/>
    </location>
</feature>
<dbReference type="Gene3D" id="2.130.10.10">
    <property type="entry name" value="YVTN repeat-like/Quinoprotein amine dehydrogenase"/>
    <property type="match status" value="1"/>
</dbReference>
<name>A0A8T9SZA0_9BACT</name>
<organism evidence="4 5">
    <name type="scientific">Hymenobacter aerilatus</name>
    <dbReference type="NCBI Taxonomy" id="2932251"/>
    <lineage>
        <taxon>Bacteria</taxon>
        <taxon>Pseudomonadati</taxon>
        <taxon>Bacteroidota</taxon>
        <taxon>Cytophagia</taxon>
        <taxon>Cytophagales</taxon>
        <taxon>Hymenobacteraceae</taxon>
        <taxon>Hymenobacter</taxon>
    </lineage>
</organism>
<feature type="signal peptide" evidence="1">
    <location>
        <begin position="1"/>
        <end position="23"/>
    </location>
</feature>
<dbReference type="InterPro" id="IPR018391">
    <property type="entry name" value="PQQ_b-propeller_rpt"/>
</dbReference>
<dbReference type="InterPro" id="IPR011047">
    <property type="entry name" value="Quinoprotein_ADH-like_sf"/>
</dbReference>
<feature type="domain" description="Pyrrolo-quinoline quinone repeat" evidence="3">
    <location>
        <begin position="283"/>
        <end position="413"/>
    </location>
</feature>
<dbReference type="SUPFAM" id="SSF50998">
    <property type="entry name" value="Quinoprotein alcohol dehydrogenase-like"/>
    <property type="match status" value="2"/>
</dbReference>
<dbReference type="AlphaFoldDB" id="A0A8T9SZA0"/>
<feature type="chain" id="PRO_5035895321" evidence="1">
    <location>
        <begin position="24"/>
        <end position="619"/>
    </location>
</feature>
<dbReference type="GO" id="GO:0016787">
    <property type="term" value="F:hydrolase activity"/>
    <property type="evidence" value="ECO:0007669"/>
    <property type="project" value="InterPro"/>
</dbReference>
<evidence type="ECO:0000259" key="3">
    <source>
        <dbReference type="Pfam" id="PF13360"/>
    </source>
</evidence>
<dbReference type="Pfam" id="PF13360">
    <property type="entry name" value="PQQ_2"/>
    <property type="match status" value="3"/>
</dbReference>
<dbReference type="SMART" id="SM00564">
    <property type="entry name" value="PQQ"/>
    <property type="match status" value="5"/>
</dbReference>
<reference evidence="4 5" key="1">
    <citation type="submission" date="2022-04" db="EMBL/GenBank/DDBJ databases">
        <title>Hymenobacter sp. isolated from the air.</title>
        <authorList>
            <person name="Won M."/>
            <person name="Lee C.-M."/>
            <person name="Woen H.-Y."/>
            <person name="Kwon S.-W."/>
        </authorList>
    </citation>
    <scope>NUCLEOTIDE SEQUENCE [LARGE SCALE GENOMIC DNA]</scope>
    <source>
        <strain evidence="5">5413 J-13</strain>
    </source>
</reference>
<accession>A0A8T9SZA0</accession>
<dbReference type="Pfam" id="PF00149">
    <property type="entry name" value="Metallophos"/>
    <property type="match status" value="1"/>
</dbReference>
<dbReference type="PANTHER" id="PTHR34512">
    <property type="entry name" value="CELL SURFACE PROTEIN"/>
    <property type="match status" value="1"/>
</dbReference>
<sequence length="619" mass="67520">MSFHLLFCLLTTCLFWQSAGVLAQAAPTDTLRFALITDTHIGKAGNDKSLARIVADINRNPRIRFVVVTGDVSDFGLTDQLQQAKSLLDQLNKPYYCLPGNHDTGWSASGGLAFNQLWHDQKFVADVQGVRLVGVSTGPYGRMSRGYVPQDQLRWLDSLARATPPTQPVLFFAHYPLNDQLSNAPAVLAQLHRLHTQAIFCGHGHVNQVFDFGGLPGAMTRTAQQREGNVAYNVVAVTPDSVHLRMVQPGQPAQASWARFAAGRPPRVTTQAAAPALPTPAYPSGKAVWQYQDRGNLVATPAVWKNSVLIGNLLGEFKSLSLRDATPNWTFRSRQSIYSSPAVAGNRVVFGSADSTIYCLHARTGRVLWRVKTGGAVLASPLIDHQVVYIGSSDLTFRALDLATGKQRWMYTQLAGFPPATPALADGKIVFGTWNKTLYALNAADGTLAWQWRNEQRSHYYSPAMCTPVIQQGVVYTVAPDEQLHGFDLHTGQPVAADGRWRVRESLAGDAQNNLLVAKTMQDSVVTWRTRPGAAPQPAWSLHAGFGQDFSASMPVVSNELVVFGTTFGQVVAVDKITRQVRWQYALGEDMVNTPRLVPGRGVLVSSADGKLALLKTAQ</sequence>